<organism evidence="9 10">
    <name type="scientific">Candidatus Harrisonbacteria bacterium CG10_big_fil_rev_8_21_14_0_10_49_15</name>
    <dbReference type="NCBI Taxonomy" id="1974587"/>
    <lineage>
        <taxon>Bacteria</taxon>
        <taxon>Candidatus Harrisoniibacteriota</taxon>
    </lineage>
</organism>
<evidence type="ECO:0000313" key="10">
    <source>
        <dbReference type="Proteomes" id="UP000229526"/>
    </source>
</evidence>
<evidence type="ECO:0000256" key="6">
    <source>
        <dbReference type="ARBA" id="ARBA00042242"/>
    </source>
</evidence>
<dbReference type="GO" id="GO:0006164">
    <property type="term" value="P:purine nucleotide biosynthetic process"/>
    <property type="evidence" value="ECO:0007669"/>
    <property type="project" value="UniProtKB-KW"/>
</dbReference>
<evidence type="ECO:0000313" key="9">
    <source>
        <dbReference type="EMBL" id="PIR86679.1"/>
    </source>
</evidence>
<dbReference type="GO" id="GO:0004637">
    <property type="term" value="F:phosphoribosylamine-glycine ligase activity"/>
    <property type="evidence" value="ECO:0007669"/>
    <property type="project" value="InterPro"/>
</dbReference>
<feature type="domain" description="Phosphoribosylglycinamide synthetase C-domain" evidence="8">
    <location>
        <begin position="315"/>
        <end position="416"/>
    </location>
</feature>
<keyword evidence="4" id="KW-0067">ATP-binding</keyword>
<comment type="similarity">
    <text evidence="5">Belongs to the GARS family.</text>
</comment>
<dbReference type="PANTHER" id="PTHR43472">
    <property type="entry name" value="PHOSPHORIBOSYLAMINE--GLYCINE LIGASE"/>
    <property type="match status" value="1"/>
</dbReference>
<accession>A0A2H0UJV4</accession>
<dbReference type="Proteomes" id="UP000229526">
    <property type="component" value="Unassembled WGS sequence"/>
</dbReference>
<gene>
    <name evidence="9" type="ORF">COU11_04175</name>
</gene>
<evidence type="ECO:0000256" key="7">
    <source>
        <dbReference type="ARBA" id="ARBA00042864"/>
    </source>
</evidence>
<protein>
    <recommendedName>
        <fullName evidence="6">Glycinamide ribonucleotide synthetase</fullName>
    </recommendedName>
    <alternativeName>
        <fullName evidence="7">Phosphoribosylglycinamide synthetase</fullName>
    </alternativeName>
</protein>
<dbReference type="Gene3D" id="3.90.600.10">
    <property type="entry name" value="Phosphoribosylglycinamide synthetase, C-terminal domain"/>
    <property type="match status" value="1"/>
</dbReference>
<evidence type="ECO:0000259" key="8">
    <source>
        <dbReference type="SMART" id="SM01210"/>
    </source>
</evidence>
<dbReference type="SUPFAM" id="SSF51246">
    <property type="entry name" value="Rudiment single hybrid motif"/>
    <property type="match status" value="1"/>
</dbReference>
<dbReference type="InterPro" id="IPR000115">
    <property type="entry name" value="PRibGlycinamide_synth"/>
</dbReference>
<dbReference type="InterPro" id="IPR037123">
    <property type="entry name" value="PRibGlycinamide_synth_C_sf"/>
</dbReference>
<evidence type="ECO:0000256" key="4">
    <source>
        <dbReference type="ARBA" id="ARBA00022840"/>
    </source>
</evidence>
<keyword evidence="3" id="KW-0658">Purine biosynthesis</keyword>
<dbReference type="PANTHER" id="PTHR43472:SF1">
    <property type="entry name" value="PHOSPHORIBOSYLAMINE--GLYCINE LIGASE, CHLOROPLASTIC"/>
    <property type="match status" value="1"/>
</dbReference>
<dbReference type="InterPro" id="IPR020561">
    <property type="entry name" value="PRibGlycinamid_synth_ATP-grasp"/>
</dbReference>
<dbReference type="Pfam" id="PF01071">
    <property type="entry name" value="GARS_A"/>
    <property type="match status" value="1"/>
</dbReference>
<comment type="caution">
    <text evidence="9">The sequence shown here is derived from an EMBL/GenBank/DDBJ whole genome shotgun (WGS) entry which is preliminary data.</text>
</comment>
<dbReference type="InterPro" id="IPR020560">
    <property type="entry name" value="PRibGlycinamide_synth_C-dom"/>
</dbReference>
<dbReference type="GO" id="GO:0005524">
    <property type="term" value="F:ATP binding"/>
    <property type="evidence" value="ECO:0007669"/>
    <property type="project" value="UniProtKB-KW"/>
</dbReference>
<dbReference type="SUPFAM" id="SSF56059">
    <property type="entry name" value="Glutathione synthetase ATP-binding domain-like"/>
    <property type="match status" value="1"/>
</dbReference>
<evidence type="ECO:0000256" key="2">
    <source>
        <dbReference type="ARBA" id="ARBA00022741"/>
    </source>
</evidence>
<keyword evidence="2" id="KW-0547">Nucleotide-binding</keyword>
<evidence type="ECO:0000256" key="1">
    <source>
        <dbReference type="ARBA" id="ARBA00022598"/>
    </source>
</evidence>
<dbReference type="EMBL" id="PFBD01000028">
    <property type="protein sequence ID" value="PIR86679.1"/>
    <property type="molecule type" value="Genomic_DNA"/>
</dbReference>
<proteinExistence type="inferred from homology"/>
<name>A0A2H0UJV4_9BACT</name>
<dbReference type="AlphaFoldDB" id="A0A2H0UJV4"/>
<reference evidence="10" key="1">
    <citation type="submission" date="2017-09" db="EMBL/GenBank/DDBJ databases">
        <title>Depth-based differentiation of microbial function through sediment-hosted aquifers and enrichment of novel symbionts in the deep terrestrial subsurface.</title>
        <authorList>
            <person name="Probst A.J."/>
            <person name="Ladd B."/>
            <person name="Jarett J.K."/>
            <person name="Geller-Mcgrath D.E."/>
            <person name="Sieber C.M.K."/>
            <person name="Emerson J.B."/>
            <person name="Anantharaman K."/>
            <person name="Thomas B.C."/>
            <person name="Malmstrom R."/>
            <person name="Stieglmeier M."/>
            <person name="Klingl A."/>
            <person name="Woyke T."/>
            <person name="Ryan C.M."/>
            <person name="Banfield J.F."/>
        </authorList>
    </citation>
    <scope>NUCLEOTIDE SEQUENCE [LARGE SCALE GENOMIC DNA]</scope>
</reference>
<dbReference type="SMART" id="SM01210">
    <property type="entry name" value="GARS_C"/>
    <property type="match status" value="1"/>
</dbReference>
<dbReference type="GO" id="GO:0009113">
    <property type="term" value="P:purine nucleobase biosynthetic process"/>
    <property type="evidence" value="ECO:0007669"/>
    <property type="project" value="InterPro"/>
</dbReference>
<keyword evidence="1" id="KW-0436">Ligase</keyword>
<evidence type="ECO:0000256" key="5">
    <source>
        <dbReference type="ARBA" id="ARBA00038345"/>
    </source>
</evidence>
<dbReference type="InterPro" id="IPR011054">
    <property type="entry name" value="Rudment_hybrid_motif"/>
</dbReference>
<dbReference type="Gene3D" id="3.30.470.20">
    <property type="entry name" value="ATP-grasp fold, B domain"/>
    <property type="match status" value="1"/>
</dbReference>
<evidence type="ECO:0000256" key="3">
    <source>
        <dbReference type="ARBA" id="ARBA00022755"/>
    </source>
</evidence>
<sequence length="430" mass="48868">MNILFLSRNLVAGDLALRLQAEGHAVKLYIADKQSRECFDGLVSKVNNWKKELPWVGKEGLIIFDDSGYGQLQEKLRDKGFNVVGGGVEADKIELDRAHGQAIFKKYGLLTSRLQDCRSIQEAINFVKENPAAWVIKRSGSITKQFHYIGHEEDGSDVIDVLFGYRMARLERKEMITLHKRIDGVEIGVGRYFNGEDWVGPIELNIEHPRLFPGNIGPITNEMGTLAWYTDNEENKLYQETLAKLKPYLQQIKFKGDFALNCIVNESGAYILEATPRFGSPIVHLQHALHESPWGELLSAVAKGEPYTLKYKRGFGIVILLAAPPFPYLSSEINYSSYGLHFSIAHLSEAEKDQLHFEEVSENDHGYYIARNYGFLMYVTAVGASVAQAQEKAYAVARKLNIPKLFYRNDIGNDFQNFQYQKLKDLRYLE</sequence>